<dbReference type="Proteomes" id="UP001174997">
    <property type="component" value="Unassembled WGS sequence"/>
</dbReference>
<evidence type="ECO:0000256" key="1">
    <source>
        <dbReference type="SAM" id="MobiDB-lite"/>
    </source>
</evidence>
<comment type="caution">
    <text evidence="2">The sequence shown here is derived from an EMBL/GenBank/DDBJ whole genome shotgun (WGS) entry which is preliminary data.</text>
</comment>
<name>A0AA39Z7U3_9PEZI</name>
<proteinExistence type="predicted"/>
<evidence type="ECO:0000313" key="2">
    <source>
        <dbReference type="EMBL" id="KAK0665794.1"/>
    </source>
</evidence>
<feature type="region of interest" description="Disordered" evidence="1">
    <location>
        <begin position="52"/>
        <end position="73"/>
    </location>
</feature>
<gene>
    <name evidence="2" type="ORF">QBC41DRAFT_9774</name>
</gene>
<protein>
    <submittedName>
        <fullName evidence="2">Uncharacterized protein</fullName>
    </submittedName>
</protein>
<keyword evidence="3" id="KW-1185">Reference proteome</keyword>
<organism evidence="2 3">
    <name type="scientific">Cercophora samala</name>
    <dbReference type="NCBI Taxonomy" id="330535"/>
    <lineage>
        <taxon>Eukaryota</taxon>
        <taxon>Fungi</taxon>
        <taxon>Dikarya</taxon>
        <taxon>Ascomycota</taxon>
        <taxon>Pezizomycotina</taxon>
        <taxon>Sordariomycetes</taxon>
        <taxon>Sordariomycetidae</taxon>
        <taxon>Sordariales</taxon>
        <taxon>Lasiosphaeriaceae</taxon>
        <taxon>Cercophora</taxon>
    </lineage>
</organism>
<evidence type="ECO:0000313" key="3">
    <source>
        <dbReference type="Proteomes" id="UP001174997"/>
    </source>
</evidence>
<feature type="compositionally biased region" description="Polar residues" evidence="1">
    <location>
        <begin position="1"/>
        <end position="20"/>
    </location>
</feature>
<reference evidence="2" key="1">
    <citation type="submission" date="2023-06" db="EMBL/GenBank/DDBJ databases">
        <title>Genome-scale phylogeny and comparative genomics of the fungal order Sordariales.</title>
        <authorList>
            <consortium name="Lawrence Berkeley National Laboratory"/>
            <person name="Hensen N."/>
            <person name="Bonometti L."/>
            <person name="Westerberg I."/>
            <person name="Brannstrom I.O."/>
            <person name="Guillou S."/>
            <person name="Cros-Aarteil S."/>
            <person name="Calhoun S."/>
            <person name="Haridas S."/>
            <person name="Kuo A."/>
            <person name="Mondo S."/>
            <person name="Pangilinan J."/>
            <person name="Riley R."/>
            <person name="Labutti K."/>
            <person name="Andreopoulos B."/>
            <person name="Lipzen A."/>
            <person name="Chen C."/>
            <person name="Yanf M."/>
            <person name="Daum C."/>
            <person name="Ng V."/>
            <person name="Clum A."/>
            <person name="Steindorff A."/>
            <person name="Ohm R."/>
            <person name="Martin F."/>
            <person name="Silar P."/>
            <person name="Natvig D."/>
            <person name="Lalanne C."/>
            <person name="Gautier V."/>
            <person name="Ament-Velasquez S.L."/>
            <person name="Kruys A."/>
            <person name="Hutchinson M.I."/>
            <person name="Powell A.J."/>
            <person name="Barry K."/>
            <person name="Miller A.N."/>
            <person name="Grigoriev I.V."/>
            <person name="Debuchy R."/>
            <person name="Gladieux P."/>
            <person name="Thoren M.H."/>
            <person name="Johannesson H."/>
        </authorList>
    </citation>
    <scope>NUCLEOTIDE SEQUENCE</scope>
    <source>
        <strain evidence="2">CBS 307.81</strain>
    </source>
</reference>
<feature type="region of interest" description="Disordered" evidence="1">
    <location>
        <begin position="1"/>
        <end position="21"/>
    </location>
</feature>
<accession>A0AA39Z7U3</accession>
<dbReference type="EMBL" id="JAULSY010000102">
    <property type="protein sequence ID" value="KAK0665794.1"/>
    <property type="molecule type" value="Genomic_DNA"/>
</dbReference>
<dbReference type="AlphaFoldDB" id="A0AA39Z7U3"/>
<sequence>MTSSCGTRSFRQVPNQSSIARSPIPEPPILLLCVMSPLSTSACHVVSIASANRRPSSGSPQRNKCQPPSACQSPQIDRRVRLVRLDHGASLVDHRMRRAQSCHGWFRRGVGSCGKGSGPPCCESLRLTEKKPTGPDLDWVSEQIRNQGQTRTYIRGKRGVFAQPQSSTTYLNETSPAASPRPPVLLLVGSTLAACKPPPVVAAPEELVQCRYFICLRPSGNSRGGLLPVRLYTTTRVAALPIVVTTLFRRQPSDANSADAQLLGSGWYR</sequence>